<reference evidence="1 3" key="1">
    <citation type="submission" date="2017-04" db="EMBL/GenBank/DDBJ databases">
        <title>Complete Genome Sequence of the Bacillus horikoshii 20a strain from Cuatro Cienegas, Coahuila, Mexico.</title>
        <authorList>
            <person name="Zarza E."/>
            <person name="Alcaraz L.D."/>
            <person name="Aguilar-Salinas B."/>
            <person name="Islas A."/>
            <person name="Olmedo-Alvarez G."/>
        </authorList>
    </citation>
    <scope>NUCLEOTIDE SEQUENCE [LARGE SCALE GENOMIC DNA]</scope>
    <source>
        <strain evidence="1 3">20a</strain>
    </source>
</reference>
<dbReference type="EMBL" id="CP020880">
    <property type="protein sequence ID" value="ART76049.1"/>
    <property type="molecule type" value="Genomic_DNA"/>
</dbReference>
<dbReference type="GeneID" id="96738440"/>
<name>A0A1Y0CL78_9BACI</name>
<organism evidence="2 4">
    <name type="scientific">Sutcliffiella horikoshii</name>
    <dbReference type="NCBI Taxonomy" id="79883"/>
    <lineage>
        <taxon>Bacteria</taxon>
        <taxon>Bacillati</taxon>
        <taxon>Bacillota</taxon>
        <taxon>Bacilli</taxon>
        <taxon>Bacillales</taxon>
        <taxon>Bacillaceae</taxon>
        <taxon>Sutcliffiella</taxon>
    </lineage>
</organism>
<keyword evidence="2" id="KW-0238">DNA-binding</keyword>
<gene>
    <name evidence="1" type="ORF">B4U37_08390</name>
    <name evidence="2" type="ORF">FZC74_03300</name>
</gene>
<accession>A0A1Y0CL78</accession>
<evidence type="ECO:0000313" key="2">
    <source>
        <dbReference type="EMBL" id="TYS61316.1"/>
    </source>
</evidence>
<sequence>MDLWLAVTIIACAYFLFEAIKGFSPQSNSRNPIDKIFDEEENLLVKEQDLHSHIGLTKEETRALLYQYPEIPKLDISGRYYYSPEQVKGWIKKQIS</sequence>
<dbReference type="RefSeq" id="WP_010192487.1">
    <property type="nucleotide sequence ID" value="NZ_CP020880.1"/>
</dbReference>
<protein>
    <submittedName>
        <fullName evidence="2">DNA-binding protein</fullName>
    </submittedName>
</protein>
<dbReference type="KEGG" id="bhk:B4U37_08390"/>
<reference evidence="2 4" key="2">
    <citation type="submission" date="2019-08" db="EMBL/GenBank/DDBJ databases">
        <title>Bacillus genomes from the desert of Cuatro Cienegas, Coahuila.</title>
        <authorList>
            <person name="Olmedo-Alvarez G."/>
        </authorList>
    </citation>
    <scope>NUCLEOTIDE SEQUENCE [LARGE SCALE GENOMIC DNA]</scope>
    <source>
        <strain evidence="2 4">CH88_3T</strain>
    </source>
</reference>
<dbReference type="GO" id="GO:0003677">
    <property type="term" value="F:DNA binding"/>
    <property type="evidence" value="ECO:0007669"/>
    <property type="project" value="UniProtKB-KW"/>
</dbReference>
<dbReference type="Proteomes" id="UP000195573">
    <property type="component" value="Chromosome"/>
</dbReference>
<evidence type="ECO:0000313" key="1">
    <source>
        <dbReference type="EMBL" id="ART76049.1"/>
    </source>
</evidence>
<keyword evidence="3" id="KW-1185">Reference proteome</keyword>
<dbReference type="EMBL" id="VTEU01000001">
    <property type="protein sequence ID" value="TYS61316.1"/>
    <property type="molecule type" value="Genomic_DNA"/>
</dbReference>
<dbReference type="AlphaFoldDB" id="A0A1Y0CL78"/>
<evidence type="ECO:0000313" key="4">
    <source>
        <dbReference type="Proteomes" id="UP000323393"/>
    </source>
</evidence>
<proteinExistence type="predicted"/>
<evidence type="ECO:0000313" key="3">
    <source>
        <dbReference type="Proteomes" id="UP000195573"/>
    </source>
</evidence>
<dbReference type="Proteomes" id="UP000323393">
    <property type="component" value="Unassembled WGS sequence"/>
</dbReference>